<dbReference type="EMBL" id="JAKREW010000010">
    <property type="protein sequence ID" value="MCG7505948.1"/>
    <property type="molecule type" value="Genomic_DNA"/>
</dbReference>
<sequence>MPEKISEQKAKQGRKGTHVLLILLVSLALALIVWGAVEIYGRTSTDAGSAPPVTQSQP</sequence>
<feature type="transmembrane region" description="Helical" evidence="1">
    <location>
        <begin position="20"/>
        <end position="37"/>
    </location>
</feature>
<dbReference type="Proteomes" id="UP001201701">
    <property type="component" value="Unassembled WGS sequence"/>
</dbReference>
<proteinExistence type="predicted"/>
<evidence type="ECO:0000313" key="2">
    <source>
        <dbReference type="EMBL" id="MCG7505948.1"/>
    </source>
</evidence>
<accession>A0ABS9QGI8</accession>
<evidence type="ECO:0000313" key="3">
    <source>
        <dbReference type="Proteomes" id="UP001201701"/>
    </source>
</evidence>
<comment type="caution">
    <text evidence="2">The sequence shown here is derived from an EMBL/GenBank/DDBJ whole genome shotgun (WGS) entry which is preliminary data.</text>
</comment>
<protein>
    <submittedName>
        <fullName evidence="2">Uncharacterized protein</fullName>
    </submittedName>
</protein>
<keyword evidence="1" id="KW-0812">Transmembrane</keyword>
<name>A0ABS9QGI8_9HYPH</name>
<keyword evidence="1" id="KW-1133">Transmembrane helix</keyword>
<dbReference type="RefSeq" id="WP_239365621.1">
    <property type="nucleotide sequence ID" value="NZ_JAKREW010000010.1"/>
</dbReference>
<keyword evidence="3" id="KW-1185">Reference proteome</keyword>
<reference evidence="2 3" key="1">
    <citation type="submission" date="2022-02" db="EMBL/GenBank/DDBJ databases">
        <title>Draft genome sequence of Mezorhizobium retamae strain IRAMC:0171 isolated from Retama raetam nodules.</title>
        <authorList>
            <person name="Bengaied R."/>
            <person name="Sbissi I."/>
            <person name="Huber K."/>
            <person name="Ghodbane F."/>
            <person name="Nouioui I."/>
            <person name="Tarhouni M."/>
            <person name="Gtari M."/>
        </authorList>
    </citation>
    <scope>NUCLEOTIDE SEQUENCE [LARGE SCALE GENOMIC DNA]</scope>
    <source>
        <strain evidence="2 3">IRAMC:0171</strain>
    </source>
</reference>
<gene>
    <name evidence="2" type="ORF">L4923_13075</name>
</gene>
<organism evidence="2 3">
    <name type="scientific">Mesorhizobium retamae</name>
    <dbReference type="NCBI Taxonomy" id="2912854"/>
    <lineage>
        <taxon>Bacteria</taxon>
        <taxon>Pseudomonadati</taxon>
        <taxon>Pseudomonadota</taxon>
        <taxon>Alphaproteobacteria</taxon>
        <taxon>Hyphomicrobiales</taxon>
        <taxon>Phyllobacteriaceae</taxon>
        <taxon>Mesorhizobium</taxon>
    </lineage>
</organism>
<keyword evidence="1" id="KW-0472">Membrane</keyword>
<evidence type="ECO:0000256" key="1">
    <source>
        <dbReference type="SAM" id="Phobius"/>
    </source>
</evidence>